<evidence type="ECO:0000313" key="8">
    <source>
        <dbReference type="EMBL" id="AVQ30122.1"/>
    </source>
</evidence>
<sequence length="267" mass="31339">MKLSDLSLEHLVTIINGDCKYTPYLSGPKIIEIFNMIGIRDIYSGGLPGNFSRGQYVKKILFELNNTLELRKLIEIVFDSRNFLETEFDIEVAVENLNKIILHDKYKLENFDGIYKIVGEDSPEAISTNIHFEDIQEQIKERIRAAKFTIWVAVAWFTDRDLANELWLKLKEGLNIRIIVNDDNINKIQLEEHFETMRLKPTGKYENNIMHNKFCIIDFKTVIHGSYNWTNKAQWNHETIEILDSKSSAEEFSQKFIELVKIYKNQK</sequence>
<dbReference type="PROSITE" id="PS50035">
    <property type="entry name" value="PLD"/>
    <property type="match status" value="1"/>
</dbReference>
<dbReference type="Pfam" id="PF13091">
    <property type="entry name" value="PLDc_2"/>
    <property type="match status" value="1"/>
</dbReference>
<dbReference type="Gene3D" id="3.30.870.10">
    <property type="entry name" value="Endonuclease Chain A"/>
    <property type="match status" value="1"/>
</dbReference>
<dbReference type="InterPro" id="IPR051406">
    <property type="entry name" value="PLD_domain"/>
</dbReference>
<evidence type="ECO:0000256" key="2">
    <source>
        <dbReference type="ARBA" id="ARBA00008664"/>
    </source>
</evidence>
<comment type="similarity">
    <text evidence="2">Belongs to the phospholipase D family.</text>
</comment>
<keyword evidence="5" id="KW-0442">Lipid degradation</keyword>
<evidence type="ECO:0000256" key="5">
    <source>
        <dbReference type="ARBA" id="ARBA00022963"/>
    </source>
</evidence>
<dbReference type="GeneID" id="77466813"/>
<evidence type="ECO:0000256" key="6">
    <source>
        <dbReference type="ARBA" id="ARBA00023098"/>
    </source>
</evidence>
<dbReference type="PANTHER" id="PTHR43856:SF1">
    <property type="entry name" value="MITOCHONDRIAL CARDIOLIPIN HYDROLASE"/>
    <property type="match status" value="1"/>
</dbReference>
<evidence type="ECO:0000313" key="9">
    <source>
        <dbReference type="Proteomes" id="UP000241238"/>
    </source>
</evidence>
<accession>A0ABM6U1H4</accession>
<dbReference type="RefSeq" id="WP_005949388.1">
    <property type="nucleotide sequence ID" value="NZ_CP028103.1"/>
</dbReference>
<dbReference type="PANTHER" id="PTHR43856">
    <property type="entry name" value="CARDIOLIPIN HYDROLASE"/>
    <property type="match status" value="1"/>
</dbReference>
<protein>
    <recommendedName>
        <fullName evidence="3">phospholipase D</fullName>
        <ecNumber evidence="3">3.1.4.4</ecNumber>
    </recommendedName>
</protein>
<proteinExistence type="inferred from homology"/>
<feature type="domain" description="PLD phosphodiesterase" evidence="7">
    <location>
        <begin position="206"/>
        <end position="233"/>
    </location>
</feature>
<dbReference type="EC" id="3.1.4.4" evidence="3"/>
<dbReference type="InterPro" id="IPR025202">
    <property type="entry name" value="PLD-like_dom"/>
</dbReference>
<dbReference type="Proteomes" id="UP000241238">
    <property type="component" value="Chromosome"/>
</dbReference>
<keyword evidence="6" id="KW-0443">Lipid metabolism</keyword>
<evidence type="ECO:0000259" key="7">
    <source>
        <dbReference type="PROSITE" id="PS50035"/>
    </source>
</evidence>
<dbReference type="SUPFAM" id="SSF56024">
    <property type="entry name" value="Phospholipase D/nuclease"/>
    <property type="match status" value="1"/>
</dbReference>
<evidence type="ECO:0000256" key="4">
    <source>
        <dbReference type="ARBA" id="ARBA00022801"/>
    </source>
</evidence>
<keyword evidence="9" id="KW-1185">Reference proteome</keyword>
<dbReference type="InterPro" id="IPR001736">
    <property type="entry name" value="PLipase_D/transphosphatidylase"/>
</dbReference>
<evidence type="ECO:0000256" key="3">
    <source>
        <dbReference type="ARBA" id="ARBA00012027"/>
    </source>
</evidence>
<keyword evidence="4" id="KW-0378">Hydrolase</keyword>
<gene>
    <name evidence="8" type="ORF">C4N18_02335</name>
</gene>
<evidence type="ECO:0000256" key="1">
    <source>
        <dbReference type="ARBA" id="ARBA00000798"/>
    </source>
</evidence>
<reference evidence="9" key="1">
    <citation type="journal article" date="2018" name="MSphere">
        <title>Fusobacterium Genomics Using MinION and Illumina Sequencing Enables Genome Completion and Correction.</title>
        <authorList>
            <person name="Todd S.M."/>
            <person name="Settlage R.E."/>
            <person name="Lahmers K.K."/>
            <person name="Slade D.J."/>
        </authorList>
    </citation>
    <scope>NUCLEOTIDE SEQUENCE [LARGE SCALE GENOMIC DNA]</scope>
    <source>
        <strain evidence="9">ATCC 27725</strain>
    </source>
</reference>
<dbReference type="CDD" id="cd09174">
    <property type="entry name" value="PLDc_Nuc_like_unchar2"/>
    <property type="match status" value="1"/>
</dbReference>
<comment type="catalytic activity">
    <reaction evidence="1">
        <text>a 1,2-diacyl-sn-glycero-3-phosphocholine + H2O = a 1,2-diacyl-sn-glycero-3-phosphate + choline + H(+)</text>
        <dbReference type="Rhea" id="RHEA:14445"/>
        <dbReference type="ChEBI" id="CHEBI:15354"/>
        <dbReference type="ChEBI" id="CHEBI:15377"/>
        <dbReference type="ChEBI" id="CHEBI:15378"/>
        <dbReference type="ChEBI" id="CHEBI:57643"/>
        <dbReference type="ChEBI" id="CHEBI:58608"/>
        <dbReference type="EC" id="3.1.4.4"/>
    </reaction>
</comment>
<name>A0ABM6U1H4_FUSVA</name>
<organism evidence="8 9">
    <name type="scientific">Fusobacterium varium ATCC 27725</name>
    <dbReference type="NCBI Taxonomy" id="469618"/>
    <lineage>
        <taxon>Bacteria</taxon>
        <taxon>Fusobacteriati</taxon>
        <taxon>Fusobacteriota</taxon>
        <taxon>Fusobacteriia</taxon>
        <taxon>Fusobacteriales</taxon>
        <taxon>Fusobacteriaceae</taxon>
        <taxon>Fusobacterium</taxon>
    </lineage>
</organism>
<dbReference type="EMBL" id="CP028103">
    <property type="protein sequence ID" value="AVQ30122.1"/>
    <property type="molecule type" value="Genomic_DNA"/>
</dbReference>